<keyword evidence="3" id="KW-0804">Transcription</keyword>
<protein>
    <submittedName>
        <fullName evidence="5">DNA-binding transcriptional ArsR family regulator</fullName>
    </submittedName>
</protein>
<dbReference type="EMBL" id="JBEPLU010000002">
    <property type="protein sequence ID" value="MET3528021.1"/>
    <property type="molecule type" value="Genomic_DNA"/>
</dbReference>
<dbReference type="PANTHER" id="PTHR43132">
    <property type="entry name" value="ARSENICAL RESISTANCE OPERON REPRESSOR ARSR-RELATED"/>
    <property type="match status" value="1"/>
</dbReference>
<comment type="caution">
    <text evidence="5">The sequence shown here is derived from an EMBL/GenBank/DDBJ whole genome shotgun (WGS) entry which is preliminary data.</text>
</comment>
<dbReference type="PROSITE" id="PS50987">
    <property type="entry name" value="HTH_ARSR_2"/>
    <property type="match status" value="1"/>
</dbReference>
<evidence type="ECO:0000259" key="4">
    <source>
        <dbReference type="PROSITE" id="PS50987"/>
    </source>
</evidence>
<dbReference type="GO" id="GO:0003677">
    <property type="term" value="F:DNA binding"/>
    <property type="evidence" value="ECO:0007669"/>
    <property type="project" value="UniProtKB-KW"/>
</dbReference>
<dbReference type="NCBIfam" id="NF033788">
    <property type="entry name" value="HTH_metalloreg"/>
    <property type="match status" value="1"/>
</dbReference>
<sequence length="104" mass="11006">MNFSPDAMKAETEQACALMKAQANPYRLLIVCALVEGETSVGALAQTLGARESLASQHLGLLRGDGILSARQDGQSIYYALQSGPARALIETPADQFCNPPEPS</sequence>
<reference evidence="5 6" key="1">
    <citation type="submission" date="2024-06" db="EMBL/GenBank/DDBJ databases">
        <title>Genomic Encyclopedia of Type Strains, Phase IV (KMG-IV): sequencing the most valuable type-strain genomes for metagenomic binning, comparative biology and taxonomic classification.</title>
        <authorList>
            <person name="Goeker M."/>
        </authorList>
    </citation>
    <scope>NUCLEOTIDE SEQUENCE [LARGE SCALE GENOMIC DNA]</scope>
    <source>
        <strain evidence="5 6">DSM 17809</strain>
    </source>
</reference>
<dbReference type="CDD" id="cd00090">
    <property type="entry name" value="HTH_ARSR"/>
    <property type="match status" value="1"/>
</dbReference>
<dbReference type="InterPro" id="IPR011991">
    <property type="entry name" value="ArsR-like_HTH"/>
</dbReference>
<dbReference type="InterPro" id="IPR036390">
    <property type="entry name" value="WH_DNA-bd_sf"/>
</dbReference>
<dbReference type="RefSeq" id="WP_354298021.1">
    <property type="nucleotide sequence ID" value="NZ_JBEPLU010000002.1"/>
</dbReference>
<evidence type="ECO:0000313" key="6">
    <source>
        <dbReference type="Proteomes" id="UP001549110"/>
    </source>
</evidence>
<dbReference type="InterPro" id="IPR051011">
    <property type="entry name" value="Metal_resp_trans_reg"/>
</dbReference>
<evidence type="ECO:0000256" key="1">
    <source>
        <dbReference type="ARBA" id="ARBA00023015"/>
    </source>
</evidence>
<proteinExistence type="predicted"/>
<keyword evidence="6" id="KW-1185">Reference proteome</keyword>
<accession>A0ABV2EN23</accession>
<feature type="domain" description="HTH arsR-type" evidence="4">
    <location>
        <begin position="7"/>
        <end position="101"/>
    </location>
</feature>
<name>A0ABV2EN23_9CAUL</name>
<dbReference type="InterPro" id="IPR036388">
    <property type="entry name" value="WH-like_DNA-bd_sf"/>
</dbReference>
<keyword evidence="1" id="KW-0805">Transcription regulation</keyword>
<dbReference type="SUPFAM" id="SSF46785">
    <property type="entry name" value="Winged helix' DNA-binding domain"/>
    <property type="match status" value="1"/>
</dbReference>
<gene>
    <name evidence="5" type="ORF">ABID41_003139</name>
</gene>
<evidence type="ECO:0000313" key="5">
    <source>
        <dbReference type="EMBL" id="MET3528021.1"/>
    </source>
</evidence>
<keyword evidence="2 5" id="KW-0238">DNA-binding</keyword>
<dbReference type="InterPro" id="IPR001845">
    <property type="entry name" value="HTH_ArsR_DNA-bd_dom"/>
</dbReference>
<dbReference type="Proteomes" id="UP001549110">
    <property type="component" value="Unassembled WGS sequence"/>
</dbReference>
<organism evidence="5 6">
    <name type="scientific">Phenylobacterium koreense</name>
    <dbReference type="NCBI Taxonomy" id="266125"/>
    <lineage>
        <taxon>Bacteria</taxon>
        <taxon>Pseudomonadati</taxon>
        <taxon>Pseudomonadota</taxon>
        <taxon>Alphaproteobacteria</taxon>
        <taxon>Caulobacterales</taxon>
        <taxon>Caulobacteraceae</taxon>
        <taxon>Phenylobacterium</taxon>
    </lineage>
</organism>
<dbReference type="PRINTS" id="PR00778">
    <property type="entry name" value="HTHARSR"/>
</dbReference>
<evidence type="ECO:0000256" key="3">
    <source>
        <dbReference type="ARBA" id="ARBA00023163"/>
    </source>
</evidence>
<dbReference type="PANTHER" id="PTHR43132:SF2">
    <property type="entry name" value="ARSENICAL RESISTANCE OPERON REPRESSOR ARSR-RELATED"/>
    <property type="match status" value="1"/>
</dbReference>
<dbReference type="Pfam" id="PF01022">
    <property type="entry name" value="HTH_5"/>
    <property type="match status" value="1"/>
</dbReference>
<dbReference type="Gene3D" id="1.10.10.10">
    <property type="entry name" value="Winged helix-like DNA-binding domain superfamily/Winged helix DNA-binding domain"/>
    <property type="match status" value="1"/>
</dbReference>
<evidence type="ECO:0000256" key="2">
    <source>
        <dbReference type="ARBA" id="ARBA00023125"/>
    </source>
</evidence>
<dbReference type="SMART" id="SM00418">
    <property type="entry name" value="HTH_ARSR"/>
    <property type="match status" value="1"/>
</dbReference>